<comment type="subunit">
    <text evidence="1">Interacts with ATP6V0C.</text>
</comment>
<evidence type="ECO:0000256" key="8">
    <source>
        <dbReference type="PROSITE-ProRule" id="PRU00175"/>
    </source>
</evidence>
<gene>
    <name evidence="11" type="ORF">PECUL_23A047769</name>
</gene>
<dbReference type="Gene3D" id="3.30.40.10">
    <property type="entry name" value="Zinc/RING finger domain, C3HC4 (zinc finger)"/>
    <property type="match status" value="1"/>
</dbReference>
<keyword evidence="11" id="KW-0436">Ligase</keyword>
<evidence type="ECO:0000313" key="11">
    <source>
        <dbReference type="EMBL" id="CAH2316930.1"/>
    </source>
</evidence>
<proteinExistence type="predicted"/>
<reference evidence="11" key="1">
    <citation type="submission" date="2022-03" db="EMBL/GenBank/DDBJ databases">
        <authorList>
            <person name="Alioto T."/>
            <person name="Alioto T."/>
            <person name="Gomez Garrido J."/>
        </authorList>
    </citation>
    <scope>NUCLEOTIDE SEQUENCE</scope>
</reference>
<evidence type="ECO:0000256" key="1">
    <source>
        <dbReference type="ARBA" id="ARBA00011482"/>
    </source>
</evidence>
<evidence type="ECO:0000256" key="6">
    <source>
        <dbReference type="ARBA" id="ARBA00030086"/>
    </source>
</evidence>
<feature type="transmembrane region" description="Helical" evidence="9">
    <location>
        <begin position="186"/>
        <end position="206"/>
    </location>
</feature>
<evidence type="ECO:0000256" key="4">
    <source>
        <dbReference type="ARBA" id="ARBA00022771"/>
    </source>
</evidence>
<dbReference type="GO" id="GO:0008270">
    <property type="term" value="F:zinc ion binding"/>
    <property type="evidence" value="ECO:0007669"/>
    <property type="project" value="UniProtKB-KW"/>
</dbReference>
<dbReference type="PROSITE" id="PS50089">
    <property type="entry name" value="ZF_RING_2"/>
    <property type="match status" value="1"/>
</dbReference>
<evidence type="ECO:0000313" key="12">
    <source>
        <dbReference type="Proteomes" id="UP001295444"/>
    </source>
</evidence>
<keyword evidence="9" id="KW-0812">Transmembrane</keyword>
<evidence type="ECO:0000259" key="10">
    <source>
        <dbReference type="PROSITE" id="PS50089"/>
    </source>
</evidence>
<dbReference type="PROSITE" id="PS00518">
    <property type="entry name" value="ZF_RING_1"/>
    <property type="match status" value="1"/>
</dbReference>
<evidence type="ECO:0000256" key="3">
    <source>
        <dbReference type="ARBA" id="ARBA00022723"/>
    </source>
</evidence>
<organism evidence="11 12">
    <name type="scientific">Pelobates cultripes</name>
    <name type="common">Western spadefoot toad</name>
    <dbReference type="NCBI Taxonomy" id="61616"/>
    <lineage>
        <taxon>Eukaryota</taxon>
        <taxon>Metazoa</taxon>
        <taxon>Chordata</taxon>
        <taxon>Craniata</taxon>
        <taxon>Vertebrata</taxon>
        <taxon>Euteleostomi</taxon>
        <taxon>Amphibia</taxon>
        <taxon>Batrachia</taxon>
        <taxon>Anura</taxon>
        <taxon>Pelobatoidea</taxon>
        <taxon>Pelobatidae</taxon>
        <taxon>Pelobates</taxon>
    </lineage>
</organism>
<dbReference type="GO" id="GO:0016874">
    <property type="term" value="F:ligase activity"/>
    <property type="evidence" value="ECO:0007669"/>
    <property type="project" value="UniProtKB-KW"/>
</dbReference>
<dbReference type="SMART" id="SM00184">
    <property type="entry name" value="RING"/>
    <property type="match status" value="1"/>
</dbReference>
<dbReference type="EMBL" id="OW240920">
    <property type="protein sequence ID" value="CAH2316930.1"/>
    <property type="molecule type" value="Genomic_DNA"/>
</dbReference>
<accession>A0AAD1T7L9</accession>
<dbReference type="InterPro" id="IPR042285">
    <property type="entry name" value="RNF182"/>
</dbReference>
<evidence type="ECO:0000256" key="7">
    <source>
        <dbReference type="ARBA" id="ARBA00031239"/>
    </source>
</evidence>
<dbReference type="InterPro" id="IPR017907">
    <property type="entry name" value="Znf_RING_CS"/>
</dbReference>
<keyword evidence="9" id="KW-1133">Transmembrane helix</keyword>
<keyword evidence="12" id="KW-1185">Reference proteome</keyword>
<evidence type="ECO:0000256" key="2">
    <source>
        <dbReference type="ARBA" id="ARBA00014050"/>
    </source>
</evidence>
<dbReference type="Proteomes" id="UP001295444">
    <property type="component" value="Chromosome 09"/>
</dbReference>
<evidence type="ECO:0000256" key="5">
    <source>
        <dbReference type="ARBA" id="ARBA00022833"/>
    </source>
</evidence>
<keyword evidence="9" id="KW-0472">Membrane</keyword>
<sequence>MEMISIGHQEKANPGECAICYEAYKTPSKSRAPKTLQCGHSMCLHCLKKLVCHSSLLSFVVCPFCRCVAIIPEEGVQALKTDEETLRRASSVTVISSISEDTYSQSSGVSSAGSSPYFSVELGNSPRPSIFTISDVVPSDQGQFWGGRYMQQIRSTYLQGISRRVAQSEAHPSSVTMPISADKLRLCFALGLIVLIACVFFLIIFFK</sequence>
<dbReference type="PANTHER" id="PTHR46675">
    <property type="entry name" value="E3 UBIQUITIN-PROTEIN LIGASE RNF182"/>
    <property type="match status" value="1"/>
</dbReference>
<dbReference type="Pfam" id="PF13639">
    <property type="entry name" value="zf-RING_2"/>
    <property type="match status" value="1"/>
</dbReference>
<dbReference type="AlphaFoldDB" id="A0AAD1T7L9"/>
<name>A0AAD1T7L9_PELCU</name>
<keyword evidence="5" id="KW-0862">Zinc</keyword>
<dbReference type="InterPro" id="IPR001841">
    <property type="entry name" value="Znf_RING"/>
</dbReference>
<evidence type="ECO:0000256" key="9">
    <source>
        <dbReference type="SAM" id="Phobius"/>
    </source>
</evidence>
<feature type="domain" description="RING-type" evidence="10">
    <location>
        <begin position="17"/>
        <end position="66"/>
    </location>
</feature>
<dbReference type="InterPro" id="IPR013083">
    <property type="entry name" value="Znf_RING/FYVE/PHD"/>
</dbReference>
<keyword evidence="4 8" id="KW-0863">Zinc-finger</keyword>
<dbReference type="SUPFAM" id="SSF57850">
    <property type="entry name" value="RING/U-box"/>
    <property type="match status" value="1"/>
</dbReference>
<dbReference type="PANTHER" id="PTHR46675:SF4">
    <property type="entry name" value="E3 UBIQUITIN-PROTEIN LIGASE RNF182"/>
    <property type="match status" value="1"/>
</dbReference>
<protein>
    <recommendedName>
        <fullName evidence="2">E3 ubiquitin-protein ligase RNF182</fullName>
    </recommendedName>
    <alternativeName>
        <fullName evidence="7">RING finger protein 182</fullName>
    </alternativeName>
    <alternativeName>
        <fullName evidence="6">RING-type E3 ubiquitin transferase RNF182</fullName>
    </alternativeName>
</protein>
<keyword evidence="3" id="KW-0479">Metal-binding</keyword>